<dbReference type="Proteomes" id="UP000595691">
    <property type="component" value="Chromosome"/>
</dbReference>
<name>A0ABX7E3U7_9BACI</name>
<dbReference type="Pfam" id="PF10978">
    <property type="entry name" value="DUF2785"/>
    <property type="match status" value="1"/>
</dbReference>
<protein>
    <submittedName>
        <fullName evidence="1">DUF2785 domain-containing protein</fullName>
    </submittedName>
</protein>
<dbReference type="InterPro" id="IPR021247">
    <property type="entry name" value="DUF2785"/>
</dbReference>
<reference evidence="1 2" key="1">
    <citation type="submission" date="2020-11" db="EMBL/GenBank/DDBJ databases">
        <title>Taxonomic evaluation of the Bacillus sporothermodurans group of bacteria based on whole genome sequences.</title>
        <authorList>
            <person name="Fiedler G."/>
            <person name="Herbstmann A.-D."/>
            <person name="Doll E."/>
            <person name="Wenning M."/>
            <person name="Brinks E."/>
            <person name="Kabisch J."/>
            <person name="Breitenwieser F."/>
            <person name="Lappann M."/>
            <person name="Boehnlein C."/>
            <person name="Franz C."/>
        </authorList>
    </citation>
    <scope>NUCLEOTIDE SEQUENCE [LARGE SCALE GENOMIC DNA]</scope>
    <source>
        <strain evidence="1 2">JCM 19841</strain>
    </source>
</reference>
<accession>A0ABX7E3U7</accession>
<dbReference type="RefSeq" id="WP_202778939.1">
    <property type="nucleotide sequence ID" value="NZ_CP065425.1"/>
</dbReference>
<proteinExistence type="predicted"/>
<organism evidence="1 2">
    <name type="scientific">Heyndrickxia vini</name>
    <dbReference type="NCBI Taxonomy" id="1476025"/>
    <lineage>
        <taxon>Bacteria</taxon>
        <taxon>Bacillati</taxon>
        <taxon>Bacillota</taxon>
        <taxon>Bacilli</taxon>
        <taxon>Bacillales</taxon>
        <taxon>Bacillaceae</taxon>
        <taxon>Heyndrickxia</taxon>
    </lineage>
</organism>
<keyword evidence="2" id="KW-1185">Reference proteome</keyword>
<evidence type="ECO:0000313" key="2">
    <source>
        <dbReference type="Proteomes" id="UP000595691"/>
    </source>
</evidence>
<dbReference type="EMBL" id="CP065425">
    <property type="protein sequence ID" value="QQZ09990.1"/>
    <property type="molecule type" value="Genomic_DNA"/>
</dbReference>
<evidence type="ECO:0000313" key="1">
    <source>
        <dbReference type="EMBL" id="QQZ09990.1"/>
    </source>
</evidence>
<sequence length="266" mass="31210">MKDVLRQVKENDYKLPHDWDEFTAVQNVINVLGSIDSELRDDLAYSILSHWLLVERFLTGEQLEEILEYAVSNDMLFHKIGEEDTDSIFLRSFSALLIALILIRDNQDEFLHESIYRRVQDKIISYCFLEKDFRSFVDKKGWAHAPAHISDAIDECVLNRFTGLNECQKLWKSLLNLIESATHVFDAEEDERIATAVTSMIKSEKVPLTTLLDWIEQGDVPEKKDLYSMYKKINMKHFIRSLFIRLNGKKDDQLLEIERKFNPFNT</sequence>
<gene>
    <name evidence="1" type="ORF">I5776_03200</name>
</gene>